<reference evidence="1" key="1">
    <citation type="submission" date="2010-08" db="EMBL/GenBank/DDBJ databases">
        <authorList>
            <person name="Muzny D."/>
            <person name="Qin X."/>
            <person name="Buhay C."/>
            <person name="Dugan-Rocha S."/>
            <person name="Ding Y."/>
            <person name="Chen G."/>
            <person name="Hawes A."/>
            <person name="Holder M."/>
            <person name="Jhangiani S."/>
            <person name="Johnson A."/>
            <person name="Khan Z."/>
            <person name="Li Z."/>
            <person name="Liu W."/>
            <person name="Liu X."/>
            <person name="Perez L."/>
            <person name="Shen H."/>
            <person name="Wang Q."/>
            <person name="Watt J."/>
            <person name="Xi L."/>
            <person name="Xin Y."/>
            <person name="Zhou J."/>
            <person name="Deng J."/>
            <person name="Jiang H."/>
            <person name="Liu Y."/>
            <person name="Qu J."/>
            <person name="Song X.-Z."/>
            <person name="Zhang L."/>
            <person name="Villasana D."/>
            <person name="Johnson A."/>
            <person name="Liu J."/>
            <person name="Liyanage D."/>
            <person name="Lorensuhewa L."/>
            <person name="Robinson T."/>
            <person name="Song A."/>
            <person name="Song B.-B."/>
            <person name="Dinh H."/>
            <person name="Thornton R."/>
            <person name="Coyle M."/>
            <person name="Francisco L."/>
            <person name="Jackson L."/>
            <person name="Javaid M."/>
            <person name="Korchina V."/>
            <person name="Kovar C."/>
            <person name="Mata R."/>
            <person name="Mathew T."/>
            <person name="Ngo R."/>
            <person name="Nguyen L."/>
            <person name="Nguyen N."/>
            <person name="Okwuonu G."/>
            <person name="Ongeri F."/>
            <person name="Pham C."/>
            <person name="Simmons D."/>
            <person name="Wilczek-Boney K."/>
            <person name="Hale W."/>
            <person name="Jakkamsetti A."/>
            <person name="Pham P."/>
            <person name="Ruth R."/>
            <person name="San Lucas F."/>
            <person name="Warren J."/>
            <person name="Zhang J."/>
            <person name="Zhao Z."/>
            <person name="Zhou C."/>
            <person name="Zhu D."/>
            <person name="Lee S."/>
            <person name="Bess C."/>
            <person name="Blankenburg K."/>
            <person name="Forbes L."/>
            <person name="Fu Q."/>
            <person name="Gubbala S."/>
            <person name="Hirani K."/>
            <person name="Jayaseelan J.C."/>
            <person name="Lara F."/>
            <person name="Munidasa M."/>
            <person name="Palculict T."/>
            <person name="Patil S."/>
            <person name="Pu L.-L."/>
            <person name="Saada N."/>
            <person name="Tang L."/>
            <person name="Weissenberger G."/>
            <person name="Zhu Y."/>
            <person name="Hemphill L."/>
            <person name="Shang Y."/>
            <person name="Youmans B."/>
            <person name="Ayvaz T."/>
            <person name="Ross M."/>
            <person name="Santibanez J."/>
            <person name="Aqrawi P."/>
            <person name="Gross S."/>
            <person name="Joshi V."/>
            <person name="Fowler G."/>
            <person name="Nazareth L."/>
            <person name="Reid J."/>
            <person name="Worley K."/>
            <person name="Petrosino J."/>
            <person name="Highlander S."/>
            <person name="Gibbs R."/>
        </authorList>
    </citation>
    <scope>NUCLEOTIDE SEQUENCE [LARGE SCALE GENOMIC DNA]</scope>
    <source>
        <strain evidence="1">DSM 15272</strain>
    </source>
</reference>
<evidence type="ECO:0008006" key="3">
    <source>
        <dbReference type="Google" id="ProtNLM"/>
    </source>
</evidence>
<evidence type="ECO:0000313" key="2">
    <source>
        <dbReference type="Proteomes" id="UP000003111"/>
    </source>
</evidence>
<dbReference type="PANTHER" id="PTHR43546:SF3">
    <property type="entry name" value="UPF0173 METAL-DEPENDENT HYDROLASE MJ1163"/>
    <property type="match status" value="1"/>
</dbReference>
<protein>
    <recommendedName>
        <fullName evidence="3">Metallo-beta-lactamase domain-containing protein</fullName>
    </recommendedName>
</protein>
<dbReference type="SUPFAM" id="SSF56281">
    <property type="entry name" value="Metallo-hydrolase/oxidoreductase"/>
    <property type="match status" value="1"/>
</dbReference>
<gene>
    <name evidence="1" type="ORF">HMPREF0063_10730</name>
</gene>
<sequence>MQITRYGHAAVLVEAAETRVLVDPGAFSVDEVFGLTGLAAIVVTHQHADHLDRERIGALIDQNPDAILMADPGTVETLDDDRWRTTADGVAVVVGGLVLTGVGERHAEILPTLPRVANVGVLVTAPDEPTFLHPGDSYATAPGGVDVLALPLAAPWAKVSETVDFARRVAPSVALPIHDRTVSDLAYDIYWNHVVGHSGIGDLRRLPQHGSTTVHR</sequence>
<name>E2S9U0_9ACTN</name>
<dbReference type="PANTHER" id="PTHR43546">
    <property type="entry name" value="UPF0173 METAL-DEPENDENT HYDROLASE MJ1163-RELATED"/>
    <property type="match status" value="1"/>
</dbReference>
<dbReference type="EMBL" id="ACLF03000003">
    <property type="protein sequence ID" value="EFQ84014.1"/>
    <property type="molecule type" value="Genomic_DNA"/>
</dbReference>
<organism evidence="1 2">
    <name type="scientific">Aeromicrobium marinum DSM 15272</name>
    <dbReference type="NCBI Taxonomy" id="585531"/>
    <lineage>
        <taxon>Bacteria</taxon>
        <taxon>Bacillati</taxon>
        <taxon>Actinomycetota</taxon>
        <taxon>Actinomycetes</taxon>
        <taxon>Propionibacteriales</taxon>
        <taxon>Nocardioidaceae</taxon>
        <taxon>Aeromicrobium</taxon>
    </lineage>
</organism>
<dbReference type="InterPro" id="IPR036866">
    <property type="entry name" value="RibonucZ/Hydroxyglut_hydro"/>
</dbReference>
<dbReference type="HOGENOM" id="CLU_091682_0_0_11"/>
<proteinExistence type="predicted"/>
<evidence type="ECO:0000313" key="1">
    <source>
        <dbReference type="EMBL" id="EFQ84014.1"/>
    </source>
</evidence>
<keyword evidence="2" id="KW-1185">Reference proteome</keyword>
<accession>E2S9U0</accession>
<dbReference type="STRING" id="585531.HMPREF0063_10730"/>
<dbReference type="Proteomes" id="UP000003111">
    <property type="component" value="Unassembled WGS sequence"/>
</dbReference>
<dbReference type="InterPro" id="IPR050114">
    <property type="entry name" value="UPF0173_UPF0282_UlaG_hydrolase"/>
</dbReference>
<dbReference type="eggNOG" id="COG2220">
    <property type="taxonomic scope" value="Bacteria"/>
</dbReference>
<comment type="caution">
    <text evidence="1">The sequence shown here is derived from an EMBL/GenBank/DDBJ whole genome shotgun (WGS) entry which is preliminary data.</text>
</comment>
<dbReference type="Pfam" id="PF13483">
    <property type="entry name" value="Lactamase_B_3"/>
    <property type="match status" value="1"/>
</dbReference>
<dbReference type="Gene3D" id="3.60.15.10">
    <property type="entry name" value="Ribonuclease Z/Hydroxyacylglutathione hydrolase-like"/>
    <property type="match status" value="1"/>
</dbReference>
<dbReference type="RefSeq" id="WP_007077752.1">
    <property type="nucleotide sequence ID" value="NZ_CM001024.1"/>
</dbReference>
<dbReference type="AlphaFoldDB" id="E2S9U0"/>